<evidence type="ECO:0000313" key="1">
    <source>
        <dbReference type="EMBL" id="NMP25582.1"/>
    </source>
</evidence>
<sequence length="155" mass="17949">MTINIEALIRCLGQTYHEMVDQDIIPYKTKPAGEYGDPDLNLDMVKEGVFLSFKRDGMILQEITLRIQRDGIKGWIFPNDLPTPLKAEMSRQWMHDTFGEPDKAAPPRKVANKSFGWTERYAIEDFHMPIAIQVSYDLDEMVKKITFLPTSALRW</sequence>
<proteinExistence type="predicted"/>
<evidence type="ECO:0000313" key="2">
    <source>
        <dbReference type="Proteomes" id="UP000585363"/>
    </source>
</evidence>
<dbReference type="Pfam" id="PF19929">
    <property type="entry name" value="DUF6392"/>
    <property type="match status" value="1"/>
</dbReference>
<dbReference type="Proteomes" id="UP000585363">
    <property type="component" value="Unassembled WGS sequence"/>
</dbReference>
<dbReference type="InterPro" id="IPR045657">
    <property type="entry name" value="DUF6392"/>
</dbReference>
<dbReference type="EMBL" id="JAADJU010000001">
    <property type="protein sequence ID" value="NMP25582.1"/>
    <property type="molecule type" value="Genomic_DNA"/>
</dbReference>
<organism evidence="1 2">
    <name type="scientific">Rouxiella aceris</name>
    <dbReference type="NCBI Taxonomy" id="2703884"/>
    <lineage>
        <taxon>Bacteria</taxon>
        <taxon>Pseudomonadati</taxon>
        <taxon>Pseudomonadota</taxon>
        <taxon>Gammaproteobacteria</taxon>
        <taxon>Enterobacterales</taxon>
        <taxon>Yersiniaceae</taxon>
        <taxon>Rouxiella</taxon>
    </lineage>
</organism>
<name>A0A848MEW5_9GAMM</name>
<dbReference type="RefSeq" id="WP_169401271.1">
    <property type="nucleotide sequence ID" value="NZ_JAADJU010000001.1"/>
</dbReference>
<accession>A0A848MEW5</accession>
<dbReference type="AlphaFoldDB" id="A0A848MEW5"/>
<keyword evidence="2" id="KW-1185">Reference proteome</keyword>
<reference evidence="1 2" key="2">
    <citation type="submission" date="2020-06" db="EMBL/GenBank/DDBJ databases">
        <title>Polyphasic characterization of a Rahnella strain isolated from tree sap.</title>
        <authorList>
            <person name="Kim I.S."/>
        </authorList>
    </citation>
    <scope>NUCLEOTIDE SEQUENCE [LARGE SCALE GENOMIC DNA]</scope>
    <source>
        <strain evidence="1 2">SAP-1</strain>
    </source>
</reference>
<comment type="caution">
    <text evidence="1">The sequence shown here is derived from an EMBL/GenBank/DDBJ whole genome shotgun (WGS) entry which is preliminary data.</text>
</comment>
<reference evidence="1 2" key="1">
    <citation type="submission" date="2020-01" db="EMBL/GenBank/DDBJ databases">
        <authorList>
            <person name="Lee S.D."/>
        </authorList>
    </citation>
    <scope>NUCLEOTIDE SEQUENCE [LARGE SCALE GENOMIC DNA]</scope>
    <source>
        <strain evidence="1 2">SAP-1</strain>
    </source>
</reference>
<protein>
    <submittedName>
        <fullName evidence="1">Pyocin immunity protein</fullName>
    </submittedName>
</protein>
<gene>
    <name evidence="1" type="ORF">GW590_01625</name>
</gene>